<evidence type="ECO:0000313" key="12">
    <source>
        <dbReference type="Proteomes" id="UP000192738"/>
    </source>
</evidence>
<dbReference type="PANTHER" id="PTHR30435:SF1">
    <property type="entry name" value="FLAGELLAR HOOK PROTEIN FLGE"/>
    <property type="match status" value="1"/>
</dbReference>
<keyword evidence="11" id="KW-0966">Cell projection</keyword>
<name>A0A1W2B0I5_9FIRM</name>
<dbReference type="Pfam" id="PF07559">
    <property type="entry name" value="FlgE_D2"/>
    <property type="match status" value="1"/>
</dbReference>
<proteinExistence type="inferred from homology"/>
<dbReference type="OrthoDB" id="9804559at2"/>
<dbReference type="Pfam" id="PF22692">
    <property type="entry name" value="LlgE_F_G_D1"/>
    <property type="match status" value="1"/>
</dbReference>
<dbReference type="GO" id="GO:0005829">
    <property type="term" value="C:cytosol"/>
    <property type="evidence" value="ECO:0007669"/>
    <property type="project" value="TreeGrafter"/>
</dbReference>
<evidence type="ECO:0000256" key="6">
    <source>
        <dbReference type="SAM" id="MobiDB-lite"/>
    </source>
</evidence>
<dbReference type="STRING" id="112901.SAMN04488500_106223"/>
<evidence type="ECO:0000259" key="10">
    <source>
        <dbReference type="Pfam" id="PF22692"/>
    </source>
</evidence>
<gene>
    <name evidence="11" type="ORF">SAMN04488500_106223</name>
</gene>
<dbReference type="InterPro" id="IPR053967">
    <property type="entry name" value="LlgE_F_G-like_D1"/>
</dbReference>
<feature type="domain" description="Flagellar basal-body/hook protein C-terminal" evidence="8">
    <location>
        <begin position="654"/>
        <end position="698"/>
    </location>
</feature>
<feature type="domain" description="Flagellar hook protein FlgE D2" evidence="9">
    <location>
        <begin position="446"/>
        <end position="580"/>
    </location>
</feature>
<dbReference type="PANTHER" id="PTHR30435">
    <property type="entry name" value="FLAGELLAR PROTEIN"/>
    <property type="match status" value="1"/>
</dbReference>
<evidence type="ECO:0000256" key="3">
    <source>
        <dbReference type="ARBA" id="ARBA00019015"/>
    </source>
</evidence>
<keyword evidence="11" id="KW-0969">Cilium</keyword>
<keyword evidence="4 5" id="KW-0975">Bacterial flagellum</keyword>
<keyword evidence="11" id="KW-0282">Flagellum</keyword>
<comment type="function">
    <text evidence="5">A flexible structure which links the flagellar filament to the drive apparatus in the basal body.</text>
</comment>
<evidence type="ECO:0000259" key="8">
    <source>
        <dbReference type="Pfam" id="PF06429"/>
    </source>
</evidence>
<feature type="domain" description="Flagellar basal body rod protein N-terminal" evidence="7">
    <location>
        <begin position="8"/>
        <end position="35"/>
    </location>
</feature>
<dbReference type="NCBIfam" id="TIGR03506">
    <property type="entry name" value="FlgEFG_subfam"/>
    <property type="match status" value="2"/>
</dbReference>
<feature type="compositionally biased region" description="Polar residues" evidence="6">
    <location>
        <begin position="635"/>
        <end position="644"/>
    </location>
</feature>
<evidence type="ECO:0000313" key="11">
    <source>
        <dbReference type="EMBL" id="SMC65918.1"/>
    </source>
</evidence>
<sequence>MMRSLFAGVSGLKNHQTRMDVIGNNIANVNTVGFKSGRVTFQDMLSQTLQGASSAQGNRGGTNPMQIGMGMGLASIDTIFTDGSFQPTGKQTDLAISGQGFFVLSDGLNQVFTRAGAFDFDTEGNYLVPGTGYKVMGWAADSKGVINSKQEAKSIQIPVGSAMPAQVTSKLSYVNNLSASANALGPASAATNAAPLATAATANAVTDAAALLTTATNEAATAAIAKTTAKAVYDAAVADLATANSGIVAGDAALLTSVNTAYALLSTTAKASVDAKAALAYDPTNPQFIANDAAATAALVAGDAAAIATYNLTYGTLTATAKAVIDTTAAVASTNASLAKATTLDAATAAAKAAAIAANDAAIAADTAAVAAQAAVIAAYGTTPASGTPEDAIALTATAATAAKKAATAAQTAVTTAQTAVTAGAAAGLATDAVTAKTTADLAVTATATAATTAAAANDKTSDVPTSINVYDSQGNAYKLNGTFEKTADNTWSFMPDSTVVDSNGVTVANLSSSVPVVVSFNTDGTFASASSATFTIDPTGLTPPSPYSGAGPFTVTPDFSTMTQYGGESTALASGQDGYAAGTLSTVSIDPTGTIVGRFTNGMSQNLAQVALAVFNNPAGLNKVGESMFVKSTNSGDPQIGTSDTGGRGKFSPGSLEMSNVDLAQEFSNMIITQRGFQANSKIITTSDEMLEQLANLKR</sequence>
<accession>A0A1W2B0I5</accession>
<dbReference type="Pfam" id="PF06429">
    <property type="entry name" value="Flg_bbr_C"/>
    <property type="match status" value="1"/>
</dbReference>
<feature type="region of interest" description="Disordered" evidence="6">
    <location>
        <begin position="635"/>
        <end position="655"/>
    </location>
</feature>
<dbReference type="GO" id="GO:0009424">
    <property type="term" value="C:bacterial-type flagellum hook"/>
    <property type="evidence" value="ECO:0007669"/>
    <property type="project" value="TreeGrafter"/>
</dbReference>
<dbReference type="Gene3D" id="2.60.98.20">
    <property type="entry name" value="Flagellar hook protein FlgE"/>
    <property type="match status" value="1"/>
</dbReference>
<reference evidence="11 12" key="1">
    <citation type="submission" date="2017-04" db="EMBL/GenBank/DDBJ databases">
        <authorList>
            <person name="Afonso C.L."/>
            <person name="Miller P.J."/>
            <person name="Scott M.A."/>
            <person name="Spackman E."/>
            <person name="Goraichik I."/>
            <person name="Dimitrov K.M."/>
            <person name="Suarez D.L."/>
            <person name="Swayne D.E."/>
        </authorList>
    </citation>
    <scope>NUCLEOTIDE SEQUENCE [LARGE SCALE GENOMIC DNA]</scope>
    <source>
        <strain evidence="11 12">DSM 5090</strain>
    </source>
</reference>
<dbReference type="InterPro" id="IPR001444">
    <property type="entry name" value="Flag_bb_rod_N"/>
</dbReference>
<dbReference type="AlphaFoldDB" id="A0A1W2B0I5"/>
<evidence type="ECO:0000259" key="9">
    <source>
        <dbReference type="Pfam" id="PF07559"/>
    </source>
</evidence>
<dbReference type="Proteomes" id="UP000192738">
    <property type="component" value="Unassembled WGS sequence"/>
</dbReference>
<evidence type="ECO:0000256" key="4">
    <source>
        <dbReference type="ARBA" id="ARBA00023143"/>
    </source>
</evidence>
<comment type="similarity">
    <text evidence="2 5">Belongs to the flagella basal body rod proteins family.</text>
</comment>
<dbReference type="InterPro" id="IPR010930">
    <property type="entry name" value="Flg_bb/hook_C_dom"/>
</dbReference>
<feature type="domain" description="Flagellar hook protein FlgE/F/G-like D1" evidence="10">
    <location>
        <begin position="95"/>
        <end position="157"/>
    </location>
</feature>
<dbReference type="PROSITE" id="PS00588">
    <property type="entry name" value="FLAGELLA_BB_ROD"/>
    <property type="match status" value="1"/>
</dbReference>
<dbReference type="EMBL" id="FWXI01000006">
    <property type="protein sequence ID" value="SMC65918.1"/>
    <property type="molecule type" value="Genomic_DNA"/>
</dbReference>
<dbReference type="InterPro" id="IPR037058">
    <property type="entry name" value="Falgellar_hook_FlgE_sf"/>
</dbReference>
<evidence type="ECO:0000256" key="1">
    <source>
        <dbReference type="ARBA" id="ARBA00004117"/>
    </source>
</evidence>
<protein>
    <recommendedName>
        <fullName evidence="3 5">Flagellar hook protein FlgE</fullName>
    </recommendedName>
</protein>
<dbReference type="InterPro" id="IPR037925">
    <property type="entry name" value="FlgE/F/G-like"/>
</dbReference>
<evidence type="ECO:0000256" key="2">
    <source>
        <dbReference type="ARBA" id="ARBA00009677"/>
    </source>
</evidence>
<dbReference type="InterPro" id="IPR011491">
    <property type="entry name" value="FlgE_D2"/>
</dbReference>
<dbReference type="Pfam" id="PF00460">
    <property type="entry name" value="Flg_bb_rod"/>
    <property type="match status" value="1"/>
</dbReference>
<dbReference type="GO" id="GO:0071978">
    <property type="term" value="P:bacterial-type flagellum-dependent swarming motility"/>
    <property type="evidence" value="ECO:0007669"/>
    <property type="project" value="TreeGrafter"/>
</dbReference>
<comment type="subcellular location">
    <subcellularLocation>
        <location evidence="1 5">Bacterial flagellum basal body</location>
    </subcellularLocation>
</comment>
<evidence type="ECO:0000256" key="5">
    <source>
        <dbReference type="RuleBase" id="RU362116"/>
    </source>
</evidence>
<organism evidence="11 12">
    <name type="scientific">Sporomusa malonica</name>
    <dbReference type="NCBI Taxonomy" id="112901"/>
    <lineage>
        <taxon>Bacteria</taxon>
        <taxon>Bacillati</taxon>
        <taxon>Bacillota</taxon>
        <taxon>Negativicutes</taxon>
        <taxon>Selenomonadales</taxon>
        <taxon>Sporomusaceae</taxon>
        <taxon>Sporomusa</taxon>
    </lineage>
</organism>
<keyword evidence="12" id="KW-1185">Reference proteome</keyword>
<evidence type="ECO:0000259" key="7">
    <source>
        <dbReference type="Pfam" id="PF00460"/>
    </source>
</evidence>
<dbReference type="RefSeq" id="WP_084575422.1">
    <property type="nucleotide sequence ID" value="NZ_CP155572.1"/>
</dbReference>
<dbReference type="GO" id="GO:0009425">
    <property type="term" value="C:bacterial-type flagellum basal body"/>
    <property type="evidence" value="ECO:0007669"/>
    <property type="project" value="UniProtKB-SubCell"/>
</dbReference>
<dbReference type="InterPro" id="IPR020013">
    <property type="entry name" value="Flagellar_FlgE/F/G"/>
</dbReference>
<dbReference type="SUPFAM" id="SSF117143">
    <property type="entry name" value="Flagellar hook protein flgE"/>
    <property type="match status" value="1"/>
</dbReference>
<dbReference type="InterPro" id="IPR019776">
    <property type="entry name" value="Flagellar_basal_body_rod_CS"/>
</dbReference>